<evidence type="ECO:0000259" key="2">
    <source>
        <dbReference type="Pfam" id="PF03407"/>
    </source>
</evidence>
<accession>A0ABQ5SMP1</accession>
<dbReference type="Proteomes" id="UP001165090">
    <property type="component" value="Unassembled WGS sequence"/>
</dbReference>
<gene>
    <name evidence="3" type="ORF">VaNZ11_015969</name>
</gene>
<evidence type="ECO:0000313" key="3">
    <source>
        <dbReference type="EMBL" id="GLI71054.1"/>
    </source>
</evidence>
<evidence type="ECO:0000256" key="1">
    <source>
        <dbReference type="SAM" id="Phobius"/>
    </source>
</evidence>
<proteinExistence type="predicted"/>
<sequence length="409" mass="45976">MMAYEQTVAQSPSRNMMAQVYLPSYGSSPLLMIVSLIVLFLCFSRPAFGRFSWDTPWPKFEANTLEEFWSHEAGARFPSRDFVEAVQAASFAVCDGRGRQRRLVLLSLVSEFALSGSGLWELFLGNLRNITFSRREGSQDHLANHLVAHMMTATNATGDNCNRISNRFGARCVKITNDIFTKENFGYRTLQFYGLSFVKVLTILDALTLGVDILFLDSDQVFFRNPLPYMLARDIDVLVAGDCGQRDDVTPAVLFPRINSNIGLLYMRSTAMLTRAVNDWFYYLARRAADGRKPVLDQSTFMGAMERVSVEVGPQRMSLAMLVPDFFPHRCMSPCGCDTEGSPPGGLGKRLNKTYKGTCHPDVVRKWYNFHAPCVGDMNMKAKQLRQLLAVYEFYIGPVNSLSSPMDAL</sequence>
<feature type="domain" description="Nucleotide-diphospho-sugar transferase" evidence="2">
    <location>
        <begin position="166"/>
        <end position="345"/>
    </location>
</feature>
<protein>
    <recommendedName>
        <fullName evidence="2">Nucleotide-diphospho-sugar transferase domain-containing protein</fullName>
    </recommendedName>
</protein>
<evidence type="ECO:0000313" key="4">
    <source>
        <dbReference type="Proteomes" id="UP001165090"/>
    </source>
</evidence>
<dbReference type="PANTHER" id="PTHR47032">
    <property type="entry name" value="UDP-D-XYLOSE:L-FUCOSE ALPHA-1,3-D-XYLOSYLTRANSFERASE-RELATED"/>
    <property type="match status" value="1"/>
</dbReference>
<reference evidence="3 4" key="1">
    <citation type="journal article" date="2023" name="IScience">
        <title>Expanded male sex-determining region conserved during the evolution of homothallism in the green alga Volvox.</title>
        <authorList>
            <person name="Yamamoto K."/>
            <person name="Matsuzaki R."/>
            <person name="Mahakham W."/>
            <person name="Heman W."/>
            <person name="Sekimoto H."/>
            <person name="Kawachi M."/>
            <person name="Minakuchi Y."/>
            <person name="Toyoda A."/>
            <person name="Nozaki H."/>
        </authorList>
    </citation>
    <scope>NUCLEOTIDE SEQUENCE [LARGE SCALE GENOMIC DNA]</scope>
    <source>
        <strain evidence="3 4">NIES-4468</strain>
    </source>
</reference>
<comment type="caution">
    <text evidence="3">The sequence shown here is derived from an EMBL/GenBank/DDBJ whole genome shotgun (WGS) entry which is preliminary data.</text>
</comment>
<keyword evidence="4" id="KW-1185">Reference proteome</keyword>
<dbReference type="Pfam" id="PF03407">
    <property type="entry name" value="Nucleotid_trans"/>
    <property type="match status" value="1"/>
</dbReference>
<name>A0ABQ5SMP1_9CHLO</name>
<dbReference type="InterPro" id="IPR005069">
    <property type="entry name" value="Nucl-diP-sugar_transferase"/>
</dbReference>
<dbReference type="InterPro" id="IPR052636">
    <property type="entry name" value="UDP-D-xylose:L-fucose_XylT"/>
</dbReference>
<organism evidence="3 4">
    <name type="scientific">Volvox africanus</name>
    <dbReference type="NCBI Taxonomy" id="51714"/>
    <lineage>
        <taxon>Eukaryota</taxon>
        <taxon>Viridiplantae</taxon>
        <taxon>Chlorophyta</taxon>
        <taxon>core chlorophytes</taxon>
        <taxon>Chlorophyceae</taxon>
        <taxon>CS clade</taxon>
        <taxon>Chlamydomonadales</taxon>
        <taxon>Volvocaceae</taxon>
        <taxon>Volvox</taxon>
    </lineage>
</organism>
<keyword evidence="1" id="KW-1133">Transmembrane helix</keyword>
<feature type="transmembrane region" description="Helical" evidence="1">
    <location>
        <begin position="20"/>
        <end position="43"/>
    </location>
</feature>
<dbReference type="PANTHER" id="PTHR47032:SF1">
    <property type="entry name" value="UDP-D-XYLOSE:L-FUCOSE ALPHA-1,3-D-XYLOSYLTRANSFERASE-RELATED"/>
    <property type="match status" value="1"/>
</dbReference>
<keyword evidence="1" id="KW-0812">Transmembrane</keyword>
<dbReference type="EMBL" id="BSDZ01000101">
    <property type="protein sequence ID" value="GLI71054.1"/>
    <property type="molecule type" value="Genomic_DNA"/>
</dbReference>
<keyword evidence="1" id="KW-0472">Membrane</keyword>